<reference evidence="1 2" key="1">
    <citation type="submission" date="2017-06" db="EMBL/GenBank/DDBJ databases">
        <title>Genome sequencing of cyanobaciteial culture collection at National Institute for Environmental Studies (NIES).</title>
        <authorList>
            <person name="Hirose Y."/>
            <person name="Shimura Y."/>
            <person name="Fujisawa T."/>
            <person name="Nakamura Y."/>
            <person name="Kawachi M."/>
        </authorList>
    </citation>
    <scope>NUCLEOTIDE SEQUENCE [LARGE SCALE GENOMIC DNA]</scope>
    <source>
        <strain evidence="1 2">NIES-806</strain>
    </source>
</reference>
<name>A0A1Z4VA26_9CYAN</name>
<dbReference type="Proteomes" id="UP000218702">
    <property type="component" value="Chromosome"/>
</dbReference>
<evidence type="ECO:0000313" key="2">
    <source>
        <dbReference type="Proteomes" id="UP000218702"/>
    </source>
</evidence>
<dbReference type="KEGG" id="dcm:NIES806_44030"/>
<evidence type="ECO:0008006" key="3">
    <source>
        <dbReference type="Google" id="ProtNLM"/>
    </source>
</evidence>
<gene>
    <name evidence="1" type="ORF">NIES806_44030</name>
</gene>
<dbReference type="EMBL" id="AP018316">
    <property type="protein sequence ID" value="BAZ88169.1"/>
    <property type="molecule type" value="Genomic_DNA"/>
</dbReference>
<dbReference type="AlphaFoldDB" id="A0A1Z4VA26"/>
<proteinExistence type="predicted"/>
<keyword evidence="2" id="KW-1185">Reference proteome</keyword>
<dbReference type="Pfam" id="PF09620">
    <property type="entry name" value="Cas_csx3"/>
    <property type="match status" value="1"/>
</dbReference>
<sequence>MYDVIVSESVKLMTTYNIELKDDILRLSFGEPAQNDQIVKDAATKLEQMARSGEISGGQLLRINGPVSIPVAFVLAHKLAHIYGAIGFFDPKLGKYVICITHNPAYKLGDLID</sequence>
<protein>
    <recommendedName>
        <fullName evidence="3">CRISPR-associated protein Csx3</fullName>
    </recommendedName>
</protein>
<organism evidence="1 2">
    <name type="scientific">Dolichospermum compactum NIES-806</name>
    <dbReference type="NCBI Taxonomy" id="1973481"/>
    <lineage>
        <taxon>Bacteria</taxon>
        <taxon>Bacillati</taxon>
        <taxon>Cyanobacteriota</taxon>
        <taxon>Cyanophyceae</taxon>
        <taxon>Nostocales</taxon>
        <taxon>Aphanizomenonaceae</taxon>
        <taxon>Dolichospermum</taxon>
        <taxon>Dolichospermum compactum</taxon>
    </lineage>
</organism>
<accession>A0A1Z4VA26</accession>
<dbReference type="InterPro" id="IPR013409">
    <property type="entry name" value="CRISPR-assoc_prot_Crn3/Csx3"/>
</dbReference>
<evidence type="ECO:0000313" key="1">
    <source>
        <dbReference type="EMBL" id="BAZ88169.1"/>
    </source>
</evidence>